<organism evidence="2 3">
    <name type="scientific">Hymenobacter setariae</name>
    <dbReference type="NCBI Taxonomy" id="2594794"/>
    <lineage>
        <taxon>Bacteria</taxon>
        <taxon>Pseudomonadati</taxon>
        <taxon>Bacteroidota</taxon>
        <taxon>Cytophagia</taxon>
        <taxon>Cytophagales</taxon>
        <taxon>Hymenobacteraceae</taxon>
        <taxon>Hymenobacter</taxon>
    </lineage>
</organism>
<sequence length="141" mass="14712">MTKAISSVPRFFFPLASLLLAILVASQAHAQQSKQPLLALAVSTTPTAPAARVKTIVLLGRVETTTGVLPGAIVEVGSNKNLRTVTDADGFFRLVIPATTSPVAVTASYAGYDEVSANLVPGALPAVLRLVVPHDNTKLLR</sequence>
<dbReference type="InterPro" id="IPR008969">
    <property type="entry name" value="CarboxyPept-like_regulatory"/>
</dbReference>
<evidence type="ECO:0000313" key="3">
    <source>
        <dbReference type="Proteomes" id="UP000317624"/>
    </source>
</evidence>
<name>A0A558BPZ6_9BACT</name>
<keyword evidence="3" id="KW-1185">Reference proteome</keyword>
<dbReference type="Proteomes" id="UP000317624">
    <property type="component" value="Unassembled WGS sequence"/>
</dbReference>
<protein>
    <submittedName>
        <fullName evidence="2">Carboxypeptidase regulatory-like domain-containing protein</fullName>
    </submittedName>
</protein>
<dbReference type="SUPFAM" id="SSF49464">
    <property type="entry name" value="Carboxypeptidase regulatory domain-like"/>
    <property type="match status" value="1"/>
</dbReference>
<evidence type="ECO:0000313" key="2">
    <source>
        <dbReference type="EMBL" id="TVT38572.1"/>
    </source>
</evidence>
<keyword evidence="2" id="KW-0645">Protease</keyword>
<feature type="chain" id="PRO_5022077563" evidence="1">
    <location>
        <begin position="31"/>
        <end position="141"/>
    </location>
</feature>
<proteinExistence type="predicted"/>
<gene>
    <name evidence="2" type="ORF">FNT36_20535</name>
</gene>
<evidence type="ECO:0000256" key="1">
    <source>
        <dbReference type="SAM" id="SignalP"/>
    </source>
</evidence>
<reference evidence="2 3" key="1">
    <citation type="submission" date="2019-07" db="EMBL/GenBank/DDBJ databases">
        <title>Hymenobacter sp. straun FUR1 Genome sequencing and assembly.</title>
        <authorList>
            <person name="Chhetri G."/>
        </authorList>
    </citation>
    <scope>NUCLEOTIDE SEQUENCE [LARGE SCALE GENOMIC DNA]</scope>
    <source>
        <strain evidence="2 3">Fur1</strain>
    </source>
</reference>
<comment type="caution">
    <text evidence="2">The sequence shown here is derived from an EMBL/GenBank/DDBJ whole genome shotgun (WGS) entry which is preliminary data.</text>
</comment>
<dbReference type="EMBL" id="VMRJ01000005">
    <property type="protein sequence ID" value="TVT38572.1"/>
    <property type="molecule type" value="Genomic_DNA"/>
</dbReference>
<keyword evidence="2" id="KW-0378">Hydrolase</keyword>
<dbReference type="AlphaFoldDB" id="A0A558BPZ6"/>
<dbReference type="GO" id="GO:0004180">
    <property type="term" value="F:carboxypeptidase activity"/>
    <property type="evidence" value="ECO:0007669"/>
    <property type="project" value="UniProtKB-KW"/>
</dbReference>
<keyword evidence="2" id="KW-0121">Carboxypeptidase</keyword>
<dbReference type="Gene3D" id="2.60.40.1120">
    <property type="entry name" value="Carboxypeptidase-like, regulatory domain"/>
    <property type="match status" value="1"/>
</dbReference>
<keyword evidence="1" id="KW-0732">Signal</keyword>
<accession>A0A558BPZ6</accession>
<feature type="signal peptide" evidence="1">
    <location>
        <begin position="1"/>
        <end position="30"/>
    </location>
</feature>